<dbReference type="KEGG" id="afr:AFE_1207"/>
<keyword evidence="2" id="KW-1185">Reference proteome</keyword>
<evidence type="ECO:0000313" key="2">
    <source>
        <dbReference type="Proteomes" id="UP000001362"/>
    </source>
</evidence>
<dbReference type="PaxDb" id="243159-AFE_1207"/>
<dbReference type="HOGENOM" id="CLU_3401683_0_0_6"/>
<dbReference type="EMBL" id="CP001219">
    <property type="protein sequence ID" value="ACK79184.1"/>
    <property type="molecule type" value="Genomic_DNA"/>
</dbReference>
<reference evidence="1 2" key="1">
    <citation type="journal article" date="2008" name="BMC Genomics">
        <title>Acidithiobacillus ferrooxidans metabolism: from genome sequence to industrial applications.</title>
        <authorList>
            <person name="Valdes J."/>
            <person name="Pedroso I."/>
            <person name="Quatrini R."/>
            <person name="Dodson R.J."/>
            <person name="Tettelin H."/>
            <person name="Blake R.II."/>
            <person name="Eisen J.A."/>
            <person name="Holmes D.S."/>
        </authorList>
    </citation>
    <scope>NUCLEOTIDE SEQUENCE [LARGE SCALE GENOMIC DNA]</scope>
    <source>
        <strain evidence="2">ATCC 23270 / DSM 14882 / CIP 104768 / NCIMB 8455</strain>
    </source>
</reference>
<accession>B7J8P0</accession>
<gene>
    <name evidence="1" type="ordered locus">AFE_1207</name>
</gene>
<dbReference type="AlphaFoldDB" id="B7J8P0"/>
<name>B7J8P0_ACIF2</name>
<sequence length="30" mass="3556">MIAYEFAQTVTNLDTLVAFFDRYAKIIYHT</sequence>
<dbReference type="Proteomes" id="UP000001362">
    <property type="component" value="Chromosome"/>
</dbReference>
<proteinExistence type="predicted"/>
<organism evidence="1 2">
    <name type="scientific">Acidithiobacillus ferrooxidans (strain ATCC 23270 / DSM 14882 / CIP 104768 / NCIMB 8455)</name>
    <name type="common">Ferrobacillus ferrooxidans (strain ATCC 23270)</name>
    <dbReference type="NCBI Taxonomy" id="243159"/>
    <lineage>
        <taxon>Bacteria</taxon>
        <taxon>Pseudomonadati</taxon>
        <taxon>Pseudomonadota</taxon>
        <taxon>Acidithiobacillia</taxon>
        <taxon>Acidithiobacillales</taxon>
        <taxon>Acidithiobacillaceae</taxon>
        <taxon>Acidithiobacillus</taxon>
    </lineage>
</organism>
<protein>
    <submittedName>
        <fullName evidence="1">Uncharacterized protein</fullName>
    </submittedName>
</protein>
<evidence type="ECO:0000313" key="1">
    <source>
        <dbReference type="EMBL" id="ACK79184.1"/>
    </source>
</evidence>
<dbReference type="STRING" id="243159.AFE_1207"/>